<evidence type="ECO:0000313" key="1">
    <source>
        <dbReference type="EMBL" id="CAG8776979.1"/>
    </source>
</evidence>
<dbReference type="EMBL" id="CAJVPV010049953">
    <property type="protein sequence ID" value="CAG8776979.1"/>
    <property type="molecule type" value="Genomic_DNA"/>
</dbReference>
<feature type="non-terminal residue" evidence="1">
    <location>
        <position position="1"/>
    </location>
</feature>
<organism evidence="1 2">
    <name type="scientific">Acaulospora morrowiae</name>
    <dbReference type="NCBI Taxonomy" id="94023"/>
    <lineage>
        <taxon>Eukaryota</taxon>
        <taxon>Fungi</taxon>
        <taxon>Fungi incertae sedis</taxon>
        <taxon>Mucoromycota</taxon>
        <taxon>Glomeromycotina</taxon>
        <taxon>Glomeromycetes</taxon>
        <taxon>Diversisporales</taxon>
        <taxon>Acaulosporaceae</taxon>
        <taxon>Acaulospora</taxon>
    </lineage>
</organism>
<accession>A0A9N9JFJ1</accession>
<keyword evidence="2" id="KW-1185">Reference proteome</keyword>
<sequence>KEKSKSKIEQDTYQSPTRLKLQSELLEFAALTYISGLMVEW</sequence>
<protein>
    <submittedName>
        <fullName evidence="1">16235_t:CDS:1</fullName>
    </submittedName>
</protein>
<dbReference type="AlphaFoldDB" id="A0A9N9JFJ1"/>
<comment type="caution">
    <text evidence="1">The sequence shown here is derived from an EMBL/GenBank/DDBJ whole genome shotgun (WGS) entry which is preliminary data.</text>
</comment>
<name>A0A9N9JFJ1_9GLOM</name>
<proteinExistence type="predicted"/>
<dbReference type="Proteomes" id="UP000789342">
    <property type="component" value="Unassembled WGS sequence"/>
</dbReference>
<gene>
    <name evidence="1" type="ORF">AMORRO_LOCUS16999</name>
</gene>
<reference evidence="1" key="1">
    <citation type="submission" date="2021-06" db="EMBL/GenBank/DDBJ databases">
        <authorList>
            <person name="Kallberg Y."/>
            <person name="Tangrot J."/>
            <person name="Rosling A."/>
        </authorList>
    </citation>
    <scope>NUCLEOTIDE SEQUENCE</scope>
    <source>
        <strain evidence="1">CL551</strain>
    </source>
</reference>
<evidence type="ECO:0000313" key="2">
    <source>
        <dbReference type="Proteomes" id="UP000789342"/>
    </source>
</evidence>
<feature type="non-terminal residue" evidence="1">
    <location>
        <position position="41"/>
    </location>
</feature>